<dbReference type="AlphaFoldDB" id="A0AAN4ZGP0"/>
<evidence type="ECO:0000313" key="1">
    <source>
        <dbReference type="EMBL" id="GMR38143.1"/>
    </source>
</evidence>
<gene>
    <name evidence="1" type="ORF">PMAYCL1PPCAC_08338</name>
</gene>
<accession>A0AAN4ZGP0</accession>
<dbReference type="Proteomes" id="UP001328107">
    <property type="component" value="Unassembled WGS sequence"/>
</dbReference>
<proteinExistence type="predicted"/>
<evidence type="ECO:0000313" key="2">
    <source>
        <dbReference type="Proteomes" id="UP001328107"/>
    </source>
</evidence>
<comment type="caution">
    <text evidence="1">The sequence shown here is derived from an EMBL/GenBank/DDBJ whole genome shotgun (WGS) entry which is preliminary data.</text>
</comment>
<feature type="non-terminal residue" evidence="1">
    <location>
        <position position="1"/>
    </location>
</feature>
<protein>
    <submittedName>
        <fullName evidence="1">Uncharacterized protein</fullName>
    </submittedName>
</protein>
<name>A0AAN4ZGP0_9BILA</name>
<sequence>LGQPEISAPASFITQLDSSVSSSIQLIHNSWSSTIFFRLPHTFWERFLNEKLSSGLLEYVYARSVGEKIRRPPIELPDEPIIILKWMKVKTA</sequence>
<keyword evidence="2" id="KW-1185">Reference proteome</keyword>
<reference evidence="2" key="1">
    <citation type="submission" date="2022-10" db="EMBL/GenBank/DDBJ databases">
        <title>Genome assembly of Pristionchus species.</title>
        <authorList>
            <person name="Yoshida K."/>
            <person name="Sommer R.J."/>
        </authorList>
    </citation>
    <scope>NUCLEOTIDE SEQUENCE [LARGE SCALE GENOMIC DNA]</scope>
    <source>
        <strain evidence="2">RS5460</strain>
    </source>
</reference>
<organism evidence="1 2">
    <name type="scientific">Pristionchus mayeri</name>
    <dbReference type="NCBI Taxonomy" id="1317129"/>
    <lineage>
        <taxon>Eukaryota</taxon>
        <taxon>Metazoa</taxon>
        <taxon>Ecdysozoa</taxon>
        <taxon>Nematoda</taxon>
        <taxon>Chromadorea</taxon>
        <taxon>Rhabditida</taxon>
        <taxon>Rhabditina</taxon>
        <taxon>Diplogasteromorpha</taxon>
        <taxon>Diplogasteroidea</taxon>
        <taxon>Neodiplogasteridae</taxon>
        <taxon>Pristionchus</taxon>
    </lineage>
</organism>
<dbReference type="EMBL" id="BTRK01000002">
    <property type="protein sequence ID" value="GMR38143.1"/>
    <property type="molecule type" value="Genomic_DNA"/>
</dbReference>